<accession>A0AAD1YLP3</accession>
<dbReference type="Proteomes" id="UP000834106">
    <property type="component" value="Chromosome 1"/>
</dbReference>
<evidence type="ECO:0000313" key="3">
    <source>
        <dbReference type="Proteomes" id="UP000834106"/>
    </source>
</evidence>
<sequence length="219" mass="24834">MDNELELLLNKKKLYWKQRSRMDWLHHGYRNSKFFHRKASARKVNNTMHGLFDDNGNWRTDNEVPQIHTVSNLIIERKWNLSLLEEFFNPVDGEAIQSIPLGKFSTPDHQYGDTPSMVNIVLNLDTVVNNEEGVISIGAVIRNHRGKVVGSLGKVVNGNYSSLTAEMLAIKEGLKFAAEIGLRVHIAETDSLLSVQIINLHFLFSPVLNVAEDCRLLMA</sequence>
<feature type="domain" description="RNase H type-1" evidence="1">
    <location>
        <begin position="123"/>
        <end position="218"/>
    </location>
</feature>
<keyword evidence="3" id="KW-1185">Reference proteome</keyword>
<gene>
    <name evidence="2" type="ORF">FPE_LOCUS1090</name>
</gene>
<proteinExistence type="predicted"/>
<dbReference type="InterPro" id="IPR053151">
    <property type="entry name" value="RNase_H-like"/>
</dbReference>
<reference evidence="2" key="1">
    <citation type="submission" date="2023-05" db="EMBL/GenBank/DDBJ databases">
        <authorList>
            <person name="Huff M."/>
        </authorList>
    </citation>
    <scope>NUCLEOTIDE SEQUENCE</scope>
</reference>
<dbReference type="InterPro" id="IPR044730">
    <property type="entry name" value="RNase_H-like_dom_plant"/>
</dbReference>
<name>A0AAD1YLP3_9LAMI</name>
<dbReference type="Gene3D" id="3.30.420.10">
    <property type="entry name" value="Ribonuclease H-like superfamily/Ribonuclease H"/>
    <property type="match status" value="1"/>
</dbReference>
<dbReference type="GO" id="GO:0003676">
    <property type="term" value="F:nucleic acid binding"/>
    <property type="evidence" value="ECO:0007669"/>
    <property type="project" value="InterPro"/>
</dbReference>
<dbReference type="PANTHER" id="PTHR47723:SF19">
    <property type="entry name" value="POLYNUCLEOTIDYL TRANSFERASE, RIBONUCLEASE H-LIKE SUPERFAMILY PROTEIN"/>
    <property type="match status" value="1"/>
</dbReference>
<organism evidence="2 3">
    <name type="scientific">Fraxinus pennsylvanica</name>
    <dbReference type="NCBI Taxonomy" id="56036"/>
    <lineage>
        <taxon>Eukaryota</taxon>
        <taxon>Viridiplantae</taxon>
        <taxon>Streptophyta</taxon>
        <taxon>Embryophyta</taxon>
        <taxon>Tracheophyta</taxon>
        <taxon>Spermatophyta</taxon>
        <taxon>Magnoliopsida</taxon>
        <taxon>eudicotyledons</taxon>
        <taxon>Gunneridae</taxon>
        <taxon>Pentapetalae</taxon>
        <taxon>asterids</taxon>
        <taxon>lamiids</taxon>
        <taxon>Lamiales</taxon>
        <taxon>Oleaceae</taxon>
        <taxon>Oleeae</taxon>
        <taxon>Fraxinus</taxon>
    </lineage>
</organism>
<dbReference type="InterPro" id="IPR036397">
    <property type="entry name" value="RNaseH_sf"/>
</dbReference>
<dbReference type="GO" id="GO:0004523">
    <property type="term" value="F:RNA-DNA hybrid ribonuclease activity"/>
    <property type="evidence" value="ECO:0007669"/>
    <property type="project" value="InterPro"/>
</dbReference>
<protein>
    <recommendedName>
        <fullName evidence="1">RNase H type-1 domain-containing protein</fullName>
    </recommendedName>
</protein>
<dbReference type="AlphaFoldDB" id="A0AAD1YLP3"/>
<dbReference type="SUPFAM" id="SSF53098">
    <property type="entry name" value="Ribonuclease H-like"/>
    <property type="match status" value="1"/>
</dbReference>
<evidence type="ECO:0000313" key="2">
    <source>
        <dbReference type="EMBL" id="CAI9753659.1"/>
    </source>
</evidence>
<dbReference type="InterPro" id="IPR002156">
    <property type="entry name" value="RNaseH_domain"/>
</dbReference>
<dbReference type="InterPro" id="IPR012337">
    <property type="entry name" value="RNaseH-like_sf"/>
</dbReference>
<dbReference type="PANTHER" id="PTHR47723">
    <property type="entry name" value="OS05G0353850 PROTEIN"/>
    <property type="match status" value="1"/>
</dbReference>
<dbReference type="Pfam" id="PF13456">
    <property type="entry name" value="RVT_3"/>
    <property type="match status" value="1"/>
</dbReference>
<dbReference type="CDD" id="cd06222">
    <property type="entry name" value="RNase_H_like"/>
    <property type="match status" value="1"/>
</dbReference>
<evidence type="ECO:0000259" key="1">
    <source>
        <dbReference type="Pfam" id="PF13456"/>
    </source>
</evidence>
<dbReference type="EMBL" id="OU503036">
    <property type="protein sequence ID" value="CAI9753659.1"/>
    <property type="molecule type" value="Genomic_DNA"/>
</dbReference>